<keyword evidence="3" id="KW-0238">DNA-binding</keyword>
<dbReference type="InterPro" id="IPR036390">
    <property type="entry name" value="WH_DNA-bd_sf"/>
</dbReference>
<dbReference type="PANTHER" id="PTHR30419">
    <property type="entry name" value="HTH-TYPE TRANSCRIPTIONAL REGULATOR YBHD"/>
    <property type="match status" value="1"/>
</dbReference>
<keyword evidence="2" id="KW-0805">Transcription regulation</keyword>
<dbReference type="Gene3D" id="3.40.190.10">
    <property type="entry name" value="Periplasmic binding protein-like II"/>
    <property type="match status" value="2"/>
</dbReference>
<gene>
    <name evidence="6" type="ORF">C6569_08780</name>
</gene>
<dbReference type="Proteomes" id="UP000237889">
    <property type="component" value="Chromosome"/>
</dbReference>
<name>A0A2S0NAF0_9HYPH</name>
<evidence type="ECO:0000259" key="5">
    <source>
        <dbReference type="PROSITE" id="PS50931"/>
    </source>
</evidence>
<comment type="similarity">
    <text evidence="1">Belongs to the LysR transcriptional regulatory family.</text>
</comment>
<dbReference type="GO" id="GO:0003700">
    <property type="term" value="F:DNA-binding transcription factor activity"/>
    <property type="evidence" value="ECO:0007669"/>
    <property type="project" value="InterPro"/>
</dbReference>
<evidence type="ECO:0000256" key="3">
    <source>
        <dbReference type="ARBA" id="ARBA00023125"/>
    </source>
</evidence>
<dbReference type="InterPro" id="IPR036388">
    <property type="entry name" value="WH-like_DNA-bd_sf"/>
</dbReference>
<dbReference type="InterPro" id="IPR000847">
    <property type="entry name" value="LysR_HTH_N"/>
</dbReference>
<reference evidence="6 7" key="1">
    <citation type="submission" date="2018-03" db="EMBL/GenBank/DDBJ databases">
        <title>Genome sequencing of Phreatobacter sp.</title>
        <authorList>
            <person name="Kim S.-J."/>
            <person name="Heo J."/>
            <person name="Kwon S.-W."/>
        </authorList>
    </citation>
    <scope>NUCLEOTIDE SEQUENCE [LARGE SCALE GENOMIC DNA]</scope>
    <source>
        <strain evidence="6 7">S-12</strain>
    </source>
</reference>
<dbReference type="KEGG" id="phr:C6569_08780"/>
<evidence type="ECO:0000256" key="4">
    <source>
        <dbReference type="ARBA" id="ARBA00023163"/>
    </source>
</evidence>
<dbReference type="SUPFAM" id="SSF53850">
    <property type="entry name" value="Periplasmic binding protein-like II"/>
    <property type="match status" value="1"/>
</dbReference>
<sequence length="325" mass="35176">MICSHLANGSMAFPLVPRALRYVEEVARQGSIQAASRELGIAASAIDRQILILEEELGAPLFERQPTGMRPTPVGGLIISLSQRWKTDAGNLAAAVRQMKGVDIGHVRLAAMDSHANGLLPSVISTLVSRHPRIALEVEIVSTDAAVTMLMDDRVDLVAAFNVKPRREIHVLWSADLPLGCAVAPSHPLAARASVRLKDVVSFPLASQSRSLAIRRYMDDRHAWMFSERDAPIVTNSLQLMKKLAVSGSHVAITSELDTAPEILAGDLRFLPIIDDTARPQSIAVAISARRPLLRTGQIVADLLRDEVVGTLAEVRGRVNGGLRD</sequence>
<organism evidence="6 7">
    <name type="scientific">Phreatobacter cathodiphilus</name>
    <dbReference type="NCBI Taxonomy" id="1868589"/>
    <lineage>
        <taxon>Bacteria</taxon>
        <taxon>Pseudomonadati</taxon>
        <taxon>Pseudomonadota</taxon>
        <taxon>Alphaproteobacteria</taxon>
        <taxon>Hyphomicrobiales</taxon>
        <taxon>Phreatobacteraceae</taxon>
        <taxon>Phreatobacter</taxon>
    </lineage>
</organism>
<dbReference type="GO" id="GO:0005829">
    <property type="term" value="C:cytosol"/>
    <property type="evidence" value="ECO:0007669"/>
    <property type="project" value="TreeGrafter"/>
</dbReference>
<evidence type="ECO:0000313" key="6">
    <source>
        <dbReference type="EMBL" id="AVO45149.1"/>
    </source>
</evidence>
<dbReference type="InterPro" id="IPR005119">
    <property type="entry name" value="LysR_subst-bd"/>
</dbReference>
<proteinExistence type="inferred from homology"/>
<dbReference type="Pfam" id="PF03466">
    <property type="entry name" value="LysR_substrate"/>
    <property type="match status" value="1"/>
</dbReference>
<evidence type="ECO:0000256" key="2">
    <source>
        <dbReference type="ARBA" id="ARBA00023015"/>
    </source>
</evidence>
<feature type="domain" description="HTH lysR-type" evidence="5">
    <location>
        <begin position="15"/>
        <end position="72"/>
    </location>
</feature>
<evidence type="ECO:0000256" key="1">
    <source>
        <dbReference type="ARBA" id="ARBA00009437"/>
    </source>
</evidence>
<keyword evidence="4" id="KW-0804">Transcription</keyword>
<dbReference type="GO" id="GO:0003677">
    <property type="term" value="F:DNA binding"/>
    <property type="evidence" value="ECO:0007669"/>
    <property type="project" value="UniProtKB-KW"/>
</dbReference>
<keyword evidence="7" id="KW-1185">Reference proteome</keyword>
<accession>A0A2S0NAF0</accession>
<dbReference type="SUPFAM" id="SSF46785">
    <property type="entry name" value="Winged helix' DNA-binding domain"/>
    <property type="match status" value="1"/>
</dbReference>
<dbReference type="Pfam" id="PF00126">
    <property type="entry name" value="HTH_1"/>
    <property type="match status" value="1"/>
</dbReference>
<protein>
    <submittedName>
        <fullName evidence="6">LysR family transcriptional regulator</fullName>
    </submittedName>
</protein>
<dbReference type="EMBL" id="CP027668">
    <property type="protein sequence ID" value="AVO45149.1"/>
    <property type="molecule type" value="Genomic_DNA"/>
</dbReference>
<dbReference type="PROSITE" id="PS50931">
    <property type="entry name" value="HTH_LYSR"/>
    <property type="match status" value="1"/>
</dbReference>
<evidence type="ECO:0000313" key="7">
    <source>
        <dbReference type="Proteomes" id="UP000237889"/>
    </source>
</evidence>
<dbReference type="AlphaFoldDB" id="A0A2S0NAF0"/>
<dbReference type="PANTHER" id="PTHR30419:SF8">
    <property type="entry name" value="NITROGEN ASSIMILATION TRANSCRIPTIONAL ACTIVATOR-RELATED"/>
    <property type="match status" value="1"/>
</dbReference>
<dbReference type="InterPro" id="IPR050950">
    <property type="entry name" value="HTH-type_LysR_regulators"/>
</dbReference>
<dbReference type="OrthoDB" id="5297263at2"/>
<dbReference type="Gene3D" id="1.10.10.10">
    <property type="entry name" value="Winged helix-like DNA-binding domain superfamily/Winged helix DNA-binding domain"/>
    <property type="match status" value="1"/>
</dbReference>